<sequence length="166" mass="18012">MGAVAIRPSPCRTAPPQICMQRHYMKRTEGSGEGLAASETPGKRRGENKALPFQSLAVSVSLEGYKTPQKSSFSVLQTHIVRLNKPDGLDETSRHAAEFGSYQLNPVRLQGLELGLTASERGIHHDYLPYHVNMHIHTTTSAPDSPGSASLPPCSRKLSIEISPNA</sequence>
<evidence type="ECO:0000313" key="2">
    <source>
        <dbReference type="EMBL" id="VEL41014.1"/>
    </source>
</evidence>
<proteinExistence type="predicted"/>
<protein>
    <submittedName>
        <fullName evidence="2">Uncharacterized protein</fullName>
    </submittedName>
</protein>
<reference evidence="2" key="1">
    <citation type="submission" date="2018-11" db="EMBL/GenBank/DDBJ databases">
        <authorList>
            <consortium name="Pathogen Informatics"/>
        </authorList>
    </citation>
    <scope>NUCLEOTIDE SEQUENCE</scope>
</reference>
<dbReference type="Proteomes" id="UP000784294">
    <property type="component" value="Unassembled WGS sequence"/>
</dbReference>
<name>A0A448XNP2_9PLAT</name>
<feature type="region of interest" description="Disordered" evidence="1">
    <location>
        <begin position="29"/>
        <end position="48"/>
    </location>
</feature>
<gene>
    <name evidence="2" type="ORF">PXEA_LOCUS34454</name>
</gene>
<organism evidence="2 3">
    <name type="scientific">Protopolystoma xenopodis</name>
    <dbReference type="NCBI Taxonomy" id="117903"/>
    <lineage>
        <taxon>Eukaryota</taxon>
        <taxon>Metazoa</taxon>
        <taxon>Spiralia</taxon>
        <taxon>Lophotrochozoa</taxon>
        <taxon>Platyhelminthes</taxon>
        <taxon>Monogenea</taxon>
        <taxon>Polyopisthocotylea</taxon>
        <taxon>Polystomatidea</taxon>
        <taxon>Polystomatidae</taxon>
        <taxon>Protopolystoma</taxon>
    </lineage>
</organism>
<dbReference type="EMBL" id="CAAALY010267513">
    <property type="protein sequence ID" value="VEL41014.1"/>
    <property type="molecule type" value="Genomic_DNA"/>
</dbReference>
<evidence type="ECO:0000313" key="3">
    <source>
        <dbReference type="Proteomes" id="UP000784294"/>
    </source>
</evidence>
<keyword evidence="3" id="KW-1185">Reference proteome</keyword>
<evidence type="ECO:0000256" key="1">
    <source>
        <dbReference type="SAM" id="MobiDB-lite"/>
    </source>
</evidence>
<accession>A0A448XNP2</accession>
<comment type="caution">
    <text evidence="2">The sequence shown here is derived from an EMBL/GenBank/DDBJ whole genome shotgun (WGS) entry which is preliminary data.</text>
</comment>
<dbReference type="AlphaFoldDB" id="A0A448XNP2"/>